<sequence length="147" mass="16419">TTTVTSTPTPNLEILPMPLFTVAGTHFVEFVFLHRPSDTLILADALENFDACVHGKVFERTVQMLYMHNCPGPAFEMWSQFDMSALSSPVLKICDHWSFNQIVLAHGPLMDHTSCMNMGVTARDIFMNAYVLPYALAKGKTHADNEV</sequence>
<dbReference type="Proteomes" id="UP000265618">
    <property type="component" value="Unassembled WGS sequence"/>
</dbReference>
<proteinExistence type="predicted"/>
<evidence type="ECO:0000313" key="2">
    <source>
        <dbReference type="Proteomes" id="UP000265618"/>
    </source>
</evidence>
<reference evidence="1 2" key="1">
    <citation type="journal article" date="2018" name="PLoS ONE">
        <title>The draft genome of Kipferlia bialata reveals reductive genome evolution in fornicate parasites.</title>
        <authorList>
            <person name="Tanifuji G."/>
            <person name="Takabayashi S."/>
            <person name="Kume K."/>
            <person name="Takagi M."/>
            <person name="Nakayama T."/>
            <person name="Kamikawa R."/>
            <person name="Inagaki Y."/>
            <person name="Hashimoto T."/>
        </authorList>
    </citation>
    <scope>NUCLEOTIDE SEQUENCE [LARGE SCALE GENOMIC DNA]</scope>
    <source>
        <strain evidence="1">NY0173</strain>
    </source>
</reference>
<dbReference type="EMBL" id="BDIP01003924">
    <property type="protein sequence ID" value="GIQ88286.1"/>
    <property type="molecule type" value="Genomic_DNA"/>
</dbReference>
<keyword evidence="2" id="KW-1185">Reference proteome</keyword>
<evidence type="ECO:0000313" key="1">
    <source>
        <dbReference type="EMBL" id="GIQ88286.1"/>
    </source>
</evidence>
<accession>A0A9K3GMY9</accession>
<feature type="non-terminal residue" evidence="1">
    <location>
        <position position="147"/>
    </location>
</feature>
<organism evidence="1 2">
    <name type="scientific">Kipferlia bialata</name>
    <dbReference type="NCBI Taxonomy" id="797122"/>
    <lineage>
        <taxon>Eukaryota</taxon>
        <taxon>Metamonada</taxon>
        <taxon>Carpediemonas-like organisms</taxon>
        <taxon>Kipferlia</taxon>
    </lineage>
</organism>
<gene>
    <name evidence="1" type="ORF">KIPB_010500</name>
</gene>
<name>A0A9K3GMY9_9EUKA</name>
<protein>
    <submittedName>
        <fullName evidence="1">Uncharacterized protein</fullName>
    </submittedName>
</protein>
<comment type="caution">
    <text evidence="1">The sequence shown here is derived from an EMBL/GenBank/DDBJ whole genome shotgun (WGS) entry which is preliminary data.</text>
</comment>
<dbReference type="AlphaFoldDB" id="A0A9K3GMY9"/>